<dbReference type="InterPro" id="IPR005892">
    <property type="entry name" value="Gly-betaine_transp_ATP-bd"/>
</dbReference>
<dbReference type="GO" id="GO:0031460">
    <property type="term" value="P:glycine betaine transport"/>
    <property type="evidence" value="ECO:0007669"/>
    <property type="project" value="InterPro"/>
</dbReference>
<dbReference type="PANTHER" id="PTHR43869">
    <property type="entry name" value="GLYCINE BETAINE/PROLINE BETAINE TRANSPORT SYSTEM ATP-BINDING PROTEIN PROV"/>
    <property type="match status" value="1"/>
</dbReference>
<dbReference type="EMBL" id="CXWC01000007">
    <property type="protein sequence ID" value="CTQ69625.1"/>
    <property type="molecule type" value="Genomic_DNA"/>
</dbReference>
<dbReference type="Proteomes" id="UP000049983">
    <property type="component" value="Unassembled WGS sequence"/>
</dbReference>
<keyword evidence="3 7" id="KW-0547">Nucleotide-binding</keyword>
<dbReference type="GO" id="GO:0005524">
    <property type="term" value="F:ATP binding"/>
    <property type="evidence" value="ECO:0007669"/>
    <property type="project" value="UniProtKB-UniRule"/>
</dbReference>
<protein>
    <recommendedName>
        <fullName evidence="7">Quaternary amine transport ATP-binding protein</fullName>
        <ecNumber evidence="7">7.6.2.9</ecNumber>
    </recommendedName>
</protein>
<dbReference type="Pfam" id="PF00005">
    <property type="entry name" value="ABC_tran"/>
    <property type="match status" value="1"/>
</dbReference>
<keyword evidence="10" id="KW-1185">Reference proteome</keyword>
<evidence type="ECO:0000256" key="1">
    <source>
        <dbReference type="ARBA" id="ARBA00005417"/>
    </source>
</evidence>
<dbReference type="PANTHER" id="PTHR43869:SF1">
    <property type="entry name" value="GLYCINE BETAINE_PROLINE BETAINE TRANSPORT SYSTEM ATP-BINDING PROTEIN PROV"/>
    <property type="match status" value="1"/>
</dbReference>
<dbReference type="InterPro" id="IPR003593">
    <property type="entry name" value="AAA+_ATPase"/>
</dbReference>
<feature type="domain" description="ABC transporter" evidence="8">
    <location>
        <begin position="53"/>
        <end position="294"/>
    </location>
</feature>
<evidence type="ECO:0000313" key="9">
    <source>
        <dbReference type="EMBL" id="CTQ69625.1"/>
    </source>
</evidence>
<dbReference type="GO" id="GO:0006970">
    <property type="term" value="P:response to osmotic stress"/>
    <property type="evidence" value="ECO:0007669"/>
    <property type="project" value="UniProtKB-ARBA"/>
</dbReference>
<proteinExistence type="inferred from homology"/>
<comment type="catalytic activity">
    <reaction evidence="5">
        <text>a quaternary ammonium(out) + ATP + H2O = a quaternary ammonium(in) + ADP + phosphate + H(+)</text>
        <dbReference type="Rhea" id="RHEA:11036"/>
        <dbReference type="ChEBI" id="CHEBI:15377"/>
        <dbReference type="ChEBI" id="CHEBI:15378"/>
        <dbReference type="ChEBI" id="CHEBI:30616"/>
        <dbReference type="ChEBI" id="CHEBI:35267"/>
        <dbReference type="ChEBI" id="CHEBI:43474"/>
        <dbReference type="ChEBI" id="CHEBI:456216"/>
        <dbReference type="EC" id="7.6.2.9"/>
    </reaction>
    <physiologicalReaction direction="left-to-right" evidence="5">
        <dbReference type="Rhea" id="RHEA:11037"/>
    </physiologicalReaction>
</comment>
<keyword evidence="9" id="KW-0378">Hydrolase</keyword>
<dbReference type="PROSITE" id="PS50893">
    <property type="entry name" value="ABC_TRANSPORTER_2"/>
    <property type="match status" value="1"/>
</dbReference>
<dbReference type="FunFam" id="3.40.50.300:FF:000201">
    <property type="entry name" value="Glycine betaine/L-proline ABC transporter ATP-binding protein"/>
    <property type="match status" value="1"/>
</dbReference>
<dbReference type="InterPro" id="IPR017871">
    <property type="entry name" value="ABC_transporter-like_CS"/>
</dbReference>
<dbReference type="STRING" id="311410.LA5095_06123"/>
<evidence type="ECO:0000259" key="8">
    <source>
        <dbReference type="PROSITE" id="PS50893"/>
    </source>
</evidence>
<evidence type="ECO:0000256" key="3">
    <source>
        <dbReference type="ARBA" id="ARBA00022741"/>
    </source>
</evidence>
<dbReference type="InterPro" id="IPR027417">
    <property type="entry name" value="P-loop_NTPase"/>
</dbReference>
<evidence type="ECO:0000256" key="6">
    <source>
        <dbReference type="ARBA" id="ARBA00061968"/>
    </source>
</evidence>
<evidence type="ECO:0000256" key="4">
    <source>
        <dbReference type="ARBA" id="ARBA00022840"/>
    </source>
</evidence>
<comment type="similarity">
    <text evidence="1 7">Belongs to the ABC transporter superfamily.</text>
</comment>
<evidence type="ECO:0000256" key="7">
    <source>
        <dbReference type="RuleBase" id="RU369116"/>
    </source>
</evidence>
<dbReference type="GO" id="GO:0015418">
    <property type="term" value="F:ABC-type quaternary ammonium compound transporting activity"/>
    <property type="evidence" value="ECO:0007669"/>
    <property type="project" value="UniProtKB-EC"/>
</dbReference>
<dbReference type="GO" id="GO:0016887">
    <property type="term" value="F:ATP hydrolysis activity"/>
    <property type="evidence" value="ECO:0007669"/>
    <property type="project" value="UniProtKB-UniRule"/>
</dbReference>
<dbReference type="GO" id="GO:0006865">
    <property type="term" value="P:amino acid transport"/>
    <property type="evidence" value="ECO:0007669"/>
    <property type="project" value="UniProtKB-UniRule"/>
</dbReference>
<evidence type="ECO:0000256" key="2">
    <source>
        <dbReference type="ARBA" id="ARBA00022448"/>
    </source>
</evidence>
<reference evidence="10" key="1">
    <citation type="submission" date="2015-07" db="EMBL/GenBank/DDBJ databases">
        <authorList>
            <person name="Rodrigo-Torres Lidia"/>
            <person name="Arahal R.David."/>
        </authorList>
    </citation>
    <scope>NUCLEOTIDE SEQUENCE [LARGE SCALE GENOMIC DNA]</scope>
    <source>
        <strain evidence="10">CECT 5096</strain>
    </source>
</reference>
<dbReference type="GO" id="GO:0005886">
    <property type="term" value="C:plasma membrane"/>
    <property type="evidence" value="ECO:0007669"/>
    <property type="project" value="UniProtKB-SubCell"/>
</dbReference>
<dbReference type="NCBIfam" id="TIGR01186">
    <property type="entry name" value="proV"/>
    <property type="match status" value="1"/>
</dbReference>
<keyword evidence="7" id="KW-1003">Cell membrane</keyword>
<dbReference type="InterPro" id="IPR051921">
    <property type="entry name" value="ABC_osmolyte_uptake_ATP-bind"/>
</dbReference>
<comment type="subunit">
    <text evidence="7">The complex is probably composed of two ATP-binding proteins, two transmembrane proteins and a solute-binding protein.</text>
</comment>
<accession>A0A0M6ZKK6</accession>
<dbReference type="SUPFAM" id="SSF52540">
    <property type="entry name" value="P-loop containing nucleoside triphosphate hydrolases"/>
    <property type="match status" value="1"/>
</dbReference>
<keyword evidence="7" id="KW-0997">Cell inner membrane</keyword>
<organism evidence="9 10">
    <name type="scientific">Roseibium album</name>
    <dbReference type="NCBI Taxonomy" id="311410"/>
    <lineage>
        <taxon>Bacteria</taxon>
        <taxon>Pseudomonadati</taxon>
        <taxon>Pseudomonadota</taxon>
        <taxon>Alphaproteobacteria</taxon>
        <taxon>Hyphomicrobiales</taxon>
        <taxon>Stappiaceae</taxon>
        <taxon>Roseibium</taxon>
    </lineage>
</organism>
<dbReference type="SMART" id="SM00382">
    <property type="entry name" value="AAA"/>
    <property type="match status" value="1"/>
</dbReference>
<evidence type="ECO:0000313" key="10">
    <source>
        <dbReference type="Proteomes" id="UP000049983"/>
    </source>
</evidence>
<dbReference type="EC" id="7.6.2.9" evidence="7"/>
<keyword evidence="7" id="KW-0472">Membrane</keyword>
<keyword evidence="4 7" id="KW-0067">ATP-binding</keyword>
<dbReference type="PROSITE" id="PS00211">
    <property type="entry name" value="ABC_TRANSPORTER_1"/>
    <property type="match status" value="1"/>
</dbReference>
<dbReference type="AlphaFoldDB" id="A0A0M6ZKK6"/>
<dbReference type="Gene3D" id="3.40.50.300">
    <property type="entry name" value="P-loop containing nucleotide triphosphate hydrolases"/>
    <property type="match status" value="1"/>
</dbReference>
<name>A0A0M6ZKK6_9HYPH</name>
<comment type="subunit">
    <text evidence="6">The complex is probably composed of two ATP-binding proteins (TmoW), two transmembrane proteins (TmoV) and a solute-binding protein (TmoX).</text>
</comment>
<dbReference type="CDD" id="cd03294">
    <property type="entry name" value="ABC_Pro_Gly_Betaine"/>
    <property type="match status" value="1"/>
</dbReference>
<gene>
    <name evidence="9" type="primary">gbuA_1</name>
    <name evidence="9" type="ORF">LA5096_02196</name>
</gene>
<comment type="subcellular location">
    <subcellularLocation>
        <location evidence="7">Cell inner membrane</location>
        <topology evidence="7">Peripheral membrane protein</topology>
    </subcellularLocation>
</comment>
<sequence>MTWCRFFRHRLILTQPMLQNRGTPSAMSDETVIEISDVWKIFGADQQGALNAIHEDGLTKAEVLARYNAVVGVADVSLSVNKGEIFCIMGLSGSGKSTLVRHFNRLLEPTAGRILIEGTDVMALGSKELQNFRNRKIGMVFQNFALMPHRSVLDNVAMPLEIRKVSKNERMRQAAAFLDIVELGAWGSKYAHELSGGMQQRVGLARALAANPDVLLMDEPFSALDPLIRRQLQDEFIRLSKILKKTTVFITHDLDEAVRIGDRIAIMRDGRVVQIGTAEDIVMHPADDYVADFVAGISRLKVVRAHAVMQPLAEYTHEHGPLPENTPRVAESETLSTLINMAIGTDDAIIVEDEGTDVGVITRENILRTVIEGTEVS</sequence>
<keyword evidence="2 7" id="KW-0813">Transport</keyword>
<evidence type="ECO:0000256" key="5">
    <source>
        <dbReference type="ARBA" id="ARBA00051811"/>
    </source>
</evidence>
<dbReference type="InterPro" id="IPR003439">
    <property type="entry name" value="ABC_transporter-like_ATP-bd"/>
</dbReference>